<name>A0A822YTH4_NELNU</name>
<dbReference type="AlphaFoldDB" id="A0A822YTH4"/>
<accession>A0A822YTH4</accession>
<keyword evidence="2" id="KW-1185">Reference proteome</keyword>
<organism evidence="1 2">
    <name type="scientific">Nelumbo nucifera</name>
    <name type="common">Sacred lotus</name>
    <dbReference type="NCBI Taxonomy" id="4432"/>
    <lineage>
        <taxon>Eukaryota</taxon>
        <taxon>Viridiplantae</taxon>
        <taxon>Streptophyta</taxon>
        <taxon>Embryophyta</taxon>
        <taxon>Tracheophyta</taxon>
        <taxon>Spermatophyta</taxon>
        <taxon>Magnoliopsida</taxon>
        <taxon>Proteales</taxon>
        <taxon>Nelumbonaceae</taxon>
        <taxon>Nelumbo</taxon>
    </lineage>
</organism>
<proteinExistence type="predicted"/>
<dbReference type="Proteomes" id="UP000607653">
    <property type="component" value="Unassembled WGS sequence"/>
</dbReference>
<evidence type="ECO:0000313" key="1">
    <source>
        <dbReference type="EMBL" id="DAD34851.1"/>
    </source>
</evidence>
<gene>
    <name evidence="1" type="ORF">HUJ06_005491</name>
</gene>
<dbReference type="EMBL" id="DUZY01000004">
    <property type="protein sequence ID" value="DAD34851.1"/>
    <property type="molecule type" value="Genomic_DNA"/>
</dbReference>
<protein>
    <submittedName>
        <fullName evidence="1">Uncharacterized protein</fullName>
    </submittedName>
</protein>
<evidence type="ECO:0000313" key="2">
    <source>
        <dbReference type="Proteomes" id="UP000607653"/>
    </source>
</evidence>
<sequence>MPDSSRGRRRERLDAVAEQRHSLLPSDLCNFDSSDGLDFLFL</sequence>
<reference evidence="1 2" key="1">
    <citation type="journal article" date="2020" name="Mol. Biol. Evol.">
        <title>Distinct Expression and Methylation Patterns for Genes with Different Fates following a Single Whole-Genome Duplication in Flowering Plants.</title>
        <authorList>
            <person name="Shi T."/>
            <person name="Rahmani R.S."/>
            <person name="Gugger P.F."/>
            <person name="Wang M."/>
            <person name="Li H."/>
            <person name="Zhang Y."/>
            <person name="Li Z."/>
            <person name="Wang Q."/>
            <person name="Van de Peer Y."/>
            <person name="Marchal K."/>
            <person name="Chen J."/>
        </authorList>
    </citation>
    <scope>NUCLEOTIDE SEQUENCE [LARGE SCALE GENOMIC DNA]</scope>
    <source>
        <tissue evidence="1">Leaf</tissue>
    </source>
</reference>
<comment type="caution">
    <text evidence="1">The sequence shown here is derived from an EMBL/GenBank/DDBJ whole genome shotgun (WGS) entry which is preliminary data.</text>
</comment>